<organism evidence="2 3">
    <name type="scientific">Photobacterium aphoticum</name>
    <dbReference type="NCBI Taxonomy" id="754436"/>
    <lineage>
        <taxon>Bacteria</taxon>
        <taxon>Pseudomonadati</taxon>
        <taxon>Pseudomonadota</taxon>
        <taxon>Gammaproteobacteria</taxon>
        <taxon>Vibrionales</taxon>
        <taxon>Vibrionaceae</taxon>
        <taxon>Photobacterium</taxon>
    </lineage>
</organism>
<feature type="compositionally biased region" description="Basic and acidic residues" evidence="1">
    <location>
        <begin position="1"/>
        <end position="14"/>
    </location>
</feature>
<feature type="region of interest" description="Disordered" evidence="1">
    <location>
        <begin position="1"/>
        <end position="20"/>
    </location>
</feature>
<dbReference type="Proteomes" id="UP000029227">
    <property type="component" value="Unassembled WGS sequence"/>
</dbReference>
<protein>
    <submittedName>
        <fullName evidence="2">Uncharacterized protein</fullName>
    </submittedName>
</protein>
<evidence type="ECO:0000313" key="2">
    <source>
        <dbReference type="EMBL" id="GAL03481.1"/>
    </source>
</evidence>
<gene>
    <name evidence="2" type="ORF">JCM19237_6375</name>
</gene>
<reference evidence="2 3" key="1">
    <citation type="journal article" date="2014" name="Genome Announc.">
        <title>Draft Genome Sequences of Two Vibrionaceae Species, Vibrio ponticus C121 and Photobacterium aphoticum C119, Isolated as Coral Reef Microbiota.</title>
        <authorList>
            <person name="Al-saari N."/>
            <person name="Meirelles P.M."/>
            <person name="Mino S."/>
            <person name="Suda W."/>
            <person name="Oshima K."/>
            <person name="Hattori M."/>
            <person name="Ohkuma M."/>
            <person name="Thompson F.L."/>
            <person name="Gomez-Gil B."/>
            <person name="Sawabe T."/>
            <person name="Sawabe T."/>
        </authorList>
    </citation>
    <scope>NUCLEOTIDE SEQUENCE [LARGE SCALE GENOMIC DNA]</scope>
    <source>
        <strain evidence="2 3">JCM 19237</strain>
    </source>
</reference>
<comment type="caution">
    <text evidence="2">The sequence shown here is derived from an EMBL/GenBank/DDBJ whole genome shotgun (WGS) entry which is preliminary data.</text>
</comment>
<evidence type="ECO:0000313" key="3">
    <source>
        <dbReference type="Proteomes" id="UP000029227"/>
    </source>
</evidence>
<proteinExistence type="predicted"/>
<sequence length="56" mass="6310">MMRKEKEWLEEKGDSPQACGEPKFIATRAAFMLIKLQASVADPSSEQRAKHHLLLG</sequence>
<evidence type="ECO:0000256" key="1">
    <source>
        <dbReference type="SAM" id="MobiDB-lite"/>
    </source>
</evidence>
<dbReference type="EMBL" id="BBMN01000002">
    <property type="protein sequence ID" value="GAL03481.1"/>
    <property type="molecule type" value="Genomic_DNA"/>
</dbReference>
<accession>A0A090QKS4</accession>
<name>A0A090QKS4_9GAMM</name>
<dbReference type="AlphaFoldDB" id="A0A090QKS4"/>